<evidence type="ECO:0000259" key="6">
    <source>
        <dbReference type="SMART" id="SM00244"/>
    </source>
</evidence>
<comment type="subunit">
    <text evidence="3">HflC and HflK may interact to form a multimeric complex.</text>
</comment>
<keyword evidence="7" id="KW-0378">Hydrolase</keyword>
<feature type="compositionally biased region" description="Gly residues" evidence="5">
    <location>
        <begin position="18"/>
        <end position="44"/>
    </location>
</feature>
<accession>A0A2W5N1X3</accession>
<dbReference type="GO" id="GO:0006508">
    <property type="term" value="P:proteolysis"/>
    <property type="evidence" value="ECO:0007669"/>
    <property type="project" value="UniProtKB-KW"/>
</dbReference>
<dbReference type="AlphaFoldDB" id="A0A2W5N1X3"/>
<feature type="domain" description="Band 7" evidence="6">
    <location>
        <begin position="90"/>
        <end position="272"/>
    </location>
</feature>
<dbReference type="PANTHER" id="PTHR42911:SF2">
    <property type="entry name" value="PROHIBITIN FAMILY PROTEIN"/>
    <property type="match status" value="1"/>
</dbReference>
<feature type="transmembrane region" description="Helical" evidence="3">
    <location>
        <begin position="75"/>
        <end position="95"/>
    </location>
</feature>
<dbReference type="Gene3D" id="3.30.479.30">
    <property type="entry name" value="Band 7 domain"/>
    <property type="match status" value="1"/>
</dbReference>
<feature type="coiled-coil region" evidence="4">
    <location>
        <begin position="264"/>
        <end position="291"/>
    </location>
</feature>
<evidence type="ECO:0000256" key="2">
    <source>
        <dbReference type="ARBA" id="ARBA00006971"/>
    </source>
</evidence>
<comment type="subcellular location">
    <subcellularLocation>
        <location evidence="1">Membrane</location>
        <topology evidence="1">Single-pass membrane protein</topology>
    </subcellularLocation>
</comment>
<dbReference type="CDD" id="cd03404">
    <property type="entry name" value="SPFH_HflK"/>
    <property type="match status" value="1"/>
</dbReference>
<organism evidence="7 8">
    <name type="scientific">Micavibrio aeruginosavorus</name>
    <dbReference type="NCBI Taxonomy" id="349221"/>
    <lineage>
        <taxon>Bacteria</taxon>
        <taxon>Pseudomonadati</taxon>
        <taxon>Bdellovibrionota</taxon>
        <taxon>Bdellovibrionia</taxon>
        <taxon>Bdellovibrionales</taxon>
        <taxon>Pseudobdellovibrionaceae</taxon>
        <taxon>Micavibrio</taxon>
    </lineage>
</organism>
<dbReference type="InterPro" id="IPR036013">
    <property type="entry name" value="Band_7/SPFH_dom_sf"/>
</dbReference>
<comment type="caution">
    <text evidence="7">The sequence shown here is derived from an EMBL/GenBank/DDBJ whole genome shotgun (WGS) entry which is preliminary data.</text>
</comment>
<dbReference type="EMBL" id="QFQB01000076">
    <property type="protein sequence ID" value="PZQ44815.1"/>
    <property type="molecule type" value="Genomic_DNA"/>
</dbReference>
<feature type="region of interest" description="Disordered" evidence="5">
    <location>
        <begin position="1"/>
        <end position="52"/>
    </location>
</feature>
<dbReference type="GO" id="GO:0008233">
    <property type="term" value="F:peptidase activity"/>
    <property type="evidence" value="ECO:0007669"/>
    <property type="project" value="UniProtKB-KW"/>
</dbReference>
<dbReference type="InterPro" id="IPR001107">
    <property type="entry name" value="Band_7"/>
</dbReference>
<dbReference type="SUPFAM" id="SSF117892">
    <property type="entry name" value="Band 7/SPFH domain"/>
    <property type="match status" value="1"/>
</dbReference>
<reference evidence="7 8" key="1">
    <citation type="submission" date="2017-08" db="EMBL/GenBank/DDBJ databases">
        <title>Infants hospitalized years apart are colonized by the same room-sourced microbial strains.</title>
        <authorList>
            <person name="Brooks B."/>
            <person name="Olm M.R."/>
            <person name="Firek B.A."/>
            <person name="Baker R."/>
            <person name="Thomas B.C."/>
            <person name="Morowitz M.J."/>
            <person name="Banfield J.F."/>
        </authorList>
    </citation>
    <scope>NUCLEOTIDE SEQUENCE [LARGE SCALE GENOMIC DNA]</scope>
    <source>
        <strain evidence="7">S2_005_002_R2_29</strain>
    </source>
</reference>
<comment type="function">
    <text evidence="3">HflC and HflK could encode or regulate a protease.</text>
</comment>
<evidence type="ECO:0000256" key="5">
    <source>
        <dbReference type="SAM" id="MobiDB-lite"/>
    </source>
</evidence>
<evidence type="ECO:0000313" key="8">
    <source>
        <dbReference type="Proteomes" id="UP000249417"/>
    </source>
</evidence>
<dbReference type="SMART" id="SM00244">
    <property type="entry name" value="PHB"/>
    <property type="match status" value="1"/>
</dbReference>
<comment type="similarity">
    <text evidence="2 3">Belongs to the band 7/mec-2 family. HflK subfamily.</text>
</comment>
<evidence type="ECO:0000256" key="4">
    <source>
        <dbReference type="SAM" id="Coils"/>
    </source>
</evidence>
<dbReference type="PANTHER" id="PTHR42911">
    <property type="entry name" value="MODULATOR OF FTSH PROTEASE HFLC"/>
    <property type="match status" value="1"/>
</dbReference>
<gene>
    <name evidence="7" type="primary">hflK</name>
    <name evidence="7" type="ORF">DI551_09310</name>
</gene>
<evidence type="ECO:0000313" key="7">
    <source>
        <dbReference type="EMBL" id="PZQ44815.1"/>
    </source>
</evidence>
<dbReference type="NCBIfam" id="TIGR01933">
    <property type="entry name" value="hflK"/>
    <property type="match status" value="1"/>
</dbReference>
<proteinExistence type="inferred from homology"/>
<keyword evidence="3" id="KW-0812">Transmembrane</keyword>
<sequence length="396" mass="42857">MAWNDNPGNKGRNPWGTPPGGGNGGRKNPWGSGGGNDNGGGGRGPDQPDFDDIFARMQDGMKDIFPANFGSGGGLFLGALIVVVAIWLASGFYIVSPGEHAVIKRFGALSSTADTEGLKYHFPAPVETVDKINVNEIRTMNIGFTAPAIAGRTQMSGRDVPEESLMLTSDFNIVDLDFVVQWNISSAENFMFNIESPENTLRKVAQSAIREVVGQTRMFQIITTERGAVADQAKQIMQKILDDYKSGINITQVLINSAEVHPDVQSAFQDVQSAKQDAEDVQNRAQAYREDIIPKAKGAATRVTQEAEAYKQSVISRATGDADRFNSVLSAYQGGQDVTKERMYIETMESVLKNAQKIILDDNGKQGVVPYLPLNELNRPKAQATDAAPATKAQGQ</sequence>
<keyword evidence="7" id="KW-0645">Protease</keyword>
<keyword evidence="3" id="KW-0472">Membrane</keyword>
<evidence type="ECO:0000256" key="3">
    <source>
        <dbReference type="RuleBase" id="RU364113"/>
    </source>
</evidence>
<keyword evidence="4" id="KW-0175">Coiled coil</keyword>
<dbReference type="GO" id="GO:0016020">
    <property type="term" value="C:membrane"/>
    <property type="evidence" value="ECO:0007669"/>
    <property type="project" value="UniProtKB-SubCell"/>
</dbReference>
<dbReference type="InterPro" id="IPR010201">
    <property type="entry name" value="HflK"/>
</dbReference>
<evidence type="ECO:0000256" key="1">
    <source>
        <dbReference type="ARBA" id="ARBA00004167"/>
    </source>
</evidence>
<name>A0A2W5N1X3_9BACT</name>
<dbReference type="Pfam" id="PF01145">
    <property type="entry name" value="Band_7"/>
    <property type="match status" value="1"/>
</dbReference>
<protein>
    <recommendedName>
        <fullName evidence="3">Protein HflK</fullName>
    </recommendedName>
</protein>
<dbReference type="Proteomes" id="UP000249417">
    <property type="component" value="Unassembled WGS sequence"/>
</dbReference>
<keyword evidence="3" id="KW-1133">Transmembrane helix</keyword>